<evidence type="ECO:0000313" key="3">
    <source>
        <dbReference type="Proteomes" id="UP001204142"/>
    </source>
</evidence>
<dbReference type="Gene3D" id="3.30.420.380">
    <property type="match status" value="1"/>
</dbReference>
<accession>A0ABT1WJF7</accession>
<organism evidence="2 3">
    <name type="scientific">Limnobacter humi</name>
    <dbReference type="NCBI Taxonomy" id="1778671"/>
    <lineage>
        <taxon>Bacteria</taxon>
        <taxon>Pseudomonadati</taxon>
        <taxon>Pseudomonadota</taxon>
        <taxon>Betaproteobacteria</taxon>
        <taxon>Burkholderiales</taxon>
        <taxon>Burkholderiaceae</taxon>
        <taxon>Limnobacter</taxon>
    </lineage>
</organism>
<dbReference type="PIRSF" id="PIRSF015761">
    <property type="entry name" value="Protein_L"/>
    <property type="match status" value="1"/>
</dbReference>
<comment type="caution">
    <text evidence="2">The sequence shown here is derived from an EMBL/GenBank/DDBJ whole genome shotgun (WGS) entry which is preliminary data.</text>
</comment>
<dbReference type="Proteomes" id="UP001204142">
    <property type="component" value="Unassembled WGS sequence"/>
</dbReference>
<feature type="domain" description="GspL cytoplasmic actin-ATPase-like" evidence="1">
    <location>
        <begin position="52"/>
        <end position="158"/>
    </location>
</feature>
<evidence type="ECO:0000313" key="2">
    <source>
        <dbReference type="EMBL" id="MCQ8897635.1"/>
    </source>
</evidence>
<proteinExistence type="predicted"/>
<dbReference type="Pfam" id="PF05134">
    <property type="entry name" value="T2SSL"/>
    <property type="match status" value="1"/>
</dbReference>
<sequence>MSNKQASLLVWWPNSHDQAKADGEGRALRVRYEVHGPGGKLHGGEELPTHLPKDLPCIVLIAPSEVSMLAVTPPKLSGQKLQDALPYVVEPYLLNDPDDNHASLWHALSDGQRLAAVVGKATVRSVVSACRQAGLQVQAVSCETLRRPVQADRVMWFSGSDLLLAEPAAPPTVLPTQPPVVLTALLQRVLGSTTVEMLAADRSRLEALLASSTLLEHVQTVPRLPLSALALLRECSLVRADELRRLGIRAPAASHGKKSLLTAAAGLLLVGVIGLNALALKARHQSAHIEQSIAERYAQAMPDTPMIADPLLLIEREKRTLSSGLASSNAQGGASHWLHEVGVAMQEAPFNSLNEVAFSKGTLSLRFGANVTQAMQESTVQRLKARGLSAQWTKAGTDNQPVLQVKQGAPS</sequence>
<reference evidence="2 3" key="1">
    <citation type="submission" date="2022-07" db="EMBL/GenBank/DDBJ databases">
        <authorList>
            <person name="Xamxidin M."/>
            <person name="Wu M."/>
        </authorList>
    </citation>
    <scope>NUCLEOTIDE SEQUENCE [LARGE SCALE GENOMIC DNA]</scope>
    <source>
        <strain evidence="2 3">NBRC 111650</strain>
    </source>
</reference>
<protein>
    <submittedName>
        <fullName evidence="2">Type II secretion system protein GspL</fullName>
    </submittedName>
</protein>
<name>A0ABT1WJF7_9BURK</name>
<keyword evidence="3" id="KW-1185">Reference proteome</keyword>
<dbReference type="InterPro" id="IPR007812">
    <property type="entry name" value="T2SS_protein-GspL"/>
</dbReference>
<gene>
    <name evidence="2" type="primary">gspL</name>
    <name evidence="2" type="ORF">NQT62_14430</name>
</gene>
<evidence type="ECO:0000259" key="1">
    <source>
        <dbReference type="Pfam" id="PF05134"/>
    </source>
</evidence>
<dbReference type="InterPro" id="IPR024230">
    <property type="entry name" value="GspL_cyto_dom"/>
</dbReference>
<dbReference type="InterPro" id="IPR043129">
    <property type="entry name" value="ATPase_NBD"/>
</dbReference>
<dbReference type="SUPFAM" id="SSF53067">
    <property type="entry name" value="Actin-like ATPase domain"/>
    <property type="match status" value="1"/>
</dbReference>
<dbReference type="RefSeq" id="WP_256765443.1">
    <property type="nucleotide sequence ID" value="NZ_JANIGO010000006.1"/>
</dbReference>
<dbReference type="EMBL" id="JANIGO010000006">
    <property type="protein sequence ID" value="MCQ8897635.1"/>
    <property type="molecule type" value="Genomic_DNA"/>
</dbReference>
<dbReference type="NCBIfam" id="TIGR01709">
    <property type="entry name" value="typeII_sec_gspL"/>
    <property type="match status" value="1"/>
</dbReference>